<dbReference type="EMBL" id="GEFH01002106">
    <property type="protein sequence ID" value="JAP66475.1"/>
    <property type="molecule type" value="mRNA"/>
</dbReference>
<name>A0A131XJV4_9ACAR</name>
<feature type="transmembrane region" description="Helical" evidence="6">
    <location>
        <begin position="12"/>
        <end position="33"/>
    </location>
</feature>
<keyword evidence="4 8" id="KW-0482">Metalloprotease</keyword>
<evidence type="ECO:0000256" key="6">
    <source>
        <dbReference type="SAM" id="Phobius"/>
    </source>
</evidence>
<dbReference type="GO" id="GO:0006509">
    <property type="term" value="P:membrane protein ectodomain proteolysis"/>
    <property type="evidence" value="ECO:0007669"/>
    <property type="project" value="TreeGrafter"/>
</dbReference>
<keyword evidence="1 8" id="KW-0645">Protease</keyword>
<evidence type="ECO:0000256" key="3">
    <source>
        <dbReference type="ARBA" id="ARBA00022833"/>
    </source>
</evidence>
<reference evidence="8" key="1">
    <citation type="journal article" date="2017" name="Ticks Tick Borne Dis.">
        <title>An insight into the sialome of Hyalomma excavatum.</title>
        <authorList>
            <person name="Ribeiro J.M."/>
            <person name="Slovak M."/>
            <person name="Francischetti I.M."/>
        </authorList>
    </citation>
    <scope>NUCLEOTIDE SEQUENCE</scope>
    <source>
        <strain evidence="8">Samish</strain>
        <tissue evidence="8">Salivary glands</tissue>
    </source>
</reference>
<dbReference type="AlphaFoldDB" id="A0A131XJV4"/>
<keyword evidence="6" id="KW-1133">Transmembrane helix</keyword>
<feature type="domain" description="Peptidase M12B" evidence="7">
    <location>
        <begin position="270"/>
        <end position="410"/>
    </location>
</feature>
<dbReference type="PANTHER" id="PTHR11905:SF159">
    <property type="entry name" value="ADAM METALLOPROTEASE"/>
    <property type="match status" value="1"/>
</dbReference>
<evidence type="ECO:0000256" key="4">
    <source>
        <dbReference type="ARBA" id="ARBA00023049"/>
    </source>
</evidence>
<feature type="binding site" evidence="5">
    <location>
        <position position="350"/>
    </location>
    <ligand>
        <name>Zn(2+)</name>
        <dbReference type="ChEBI" id="CHEBI:29105"/>
        <note>catalytic</note>
    </ligand>
</feature>
<keyword evidence="5" id="KW-0479">Metal-binding</keyword>
<dbReference type="SUPFAM" id="SSF55486">
    <property type="entry name" value="Metalloproteases ('zincins'), catalytic domain"/>
    <property type="match status" value="1"/>
</dbReference>
<dbReference type="PROSITE" id="PS50215">
    <property type="entry name" value="ADAM_MEPRO"/>
    <property type="match status" value="1"/>
</dbReference>
<dbReference type="GO" id="GO:0046872">
    <property type="term" value="F:metal ion binding"/>
    <property type="evidence" value="ECO:0007669"/>
    <property type="project" value="UniProtKB-KW"/>
</dbReference>
<feature type="binding site" evidence="5">
    <location>
        <position position="346"/>
    </location>
    <ligand>
        <name>Zn(2+)</name>
        <dbReference type="ChEBI" id="CHEBI:29105"/>
        <note>catalytic</note>
    </ligand>
</feature>
<dbReference type="PANTHER" id="PTHR11905">
    <property type="entry name" value="ADAM A DISINTEGRIN AND METALLOPROTEASE DOMAIN"/>
    <property type="match status" value="1"/>
</dbReference>
<keyword evidence="2" id="KW-0378">Hydrolase</keyword>
<dbReference type="Pfam" id="PF13688">
    <property type="entry name" value="Reprolysin_5"/>
    <property type="match status" value="1"/>
</dbReference>
<evidence type="ECO:0000313" key="8">
    <source>
        <dbReference type="EMBL" id="JAP66475.1"/>
    </source>
</evidence>
<evidence type="ECO:0000259" key="7">
    <source>
        <dbReference type="PROSITE" id="PS50215"/>
    </source>
</evidence>
<dbReference type="InterPro" id="IPR001590">
    <property type="entry name" value="Peptidase_M12B"/>
</dbReference>
<feature type="binding site" evidence="5">
    <location>
        <position position="356"/>
    </location>
    <ligand>
        <name>Zn(2+)</name>
        <dbReference type="ChEBI" id="CHEBI:29105"/>
        <note>catalytic</note>
    </ligand>
</feature>
<proteinExistence type="evidence at transcript level"/>
<keyword evidence="3 5" id="KW-0862">Zinc</keyword>
<keyword evidence="6" id="KW-0812">Transmembrane</keyword>
<evidence type="ECO:0000256" key="5">
    <source>
        <dbReference type="PROSITE-ProRule" id="PRU00276"/>
    </source>
</evidence>
<evidence type="ECO:0000256" key="1">
    <source>
        <dbReference type="ARBA" id="ARBA00022670"/>
    </source>
</evidence>
<feature type="non-terminal residue" evidence="8">
    <location>
        <position position="1"/>
    </location>
</feature>
<organism evidence="8">
    <name type="scientific">Hyalomma excavatum</name>
    <dbReference type="NCBI Taxonomy" id="257692"/>
    <lineage>
        <taxon>Eukaryota</taxon>
        <taxon>Metazoa</taxon>
        <taxon>Ecdysozoa</taxon>
        <taxon>Arthropoda</taxon>
        <taxon>Chelicerata</taxon>
        <taxon>Arachnida</taxon>
        <taxon>Acari</taxon>
        <taxon>Parasitiformes</taxon>
        <taxon>Ixodida</taxon>
        <taxon>Ixodoidea</taxon>
        <taxon>Ixodidae</taxon>
        <taxon>Hyalomminae</taxon>
        <taxon>Hyalomma</taxon>
    </lineage>
</organism>
<dbReference type="GO" id="GO:0004222">
    <property type="term" value="F:metalloendopeptidase activity"/>
    <property type="evidence" value="ECO:0007669"/>
    <property type="project" value="InterPro"/>
</dbReference>
<accession>A0A131XJV4</accession>
<keyword evidence="6" id="KW-0472">Membrane</keyword>
<evidence type="ECO:0000256" key="2">
    <source>
        <dbReference type="ARBA" id="ARBA00022801"/>
    </source>
</evidence>
<sequence length="531" mass="58923">KYQRQFRSLAMITFRCAVIAFCITDSCSGFIVYPKVLESRAEGGALLLHIHPGLILTLEKSSVLSDNLHFVSSSLRGSKTTTMKGLDLERNLYHDAAHMSSLIVEHVPAGVEVRGILSIRHRISPLLQSRSSNEHNAHVIEEIQDHSLSESSEGSSESTEVSENLFCAANESENAKVQREHVDVFSVETCVVVSENYTAAFISEEPLAMYIATMMNWVALPFTEMVCPRIKFQVNKIIKAPDNVLFTKTACGVTTDILKFGSNGCVCGYDAEQTINDTVDYINTSVADSCDIIYHLTSEELTLTINGTFQTEVEGLTTLGGACTKERFAVGEDVPHTYSGRITMAHEIGHLLGCDHDGCPTSIDCSPEYGNLMSQDTRDMQNKSKLSECCKTRIRDLVSKLPKSCLDVNTAANFTNKFYPGQNITDEEFCNLTRAGLEVARTYTTDNHECLIDCCWNGTDEQSGDIFVVSEEDSEYTTTSGDDGAYETFCETHHKLDGMECSENKTCYRGNCSNHNWTEINLNYHTLRAFP</sequence>
<feature type="active site" evidence="5">
    <location>
        <position position="347"/>
    </location>
</feature>
<dbReference type="Gene3D" id="3.40.390.10">
    <property type="entry name" value="Collagenase (Catalytic Domain)"/>
    <property type="match status" value="1"/>
</dbReference>
<dbReference type="InterPro" id="IPR024079">
    <property type="entry name" value="MetalloPept_cat_dom_sf"/>
</dbReference>
<protein>
    <submittedName>
        <fullName evidence="8">Putative secreted metalloprotease</fullName>
    </submittedName>
</protein>
<comment type="caution">
    <text evidence="5">Lacks conserved residue(s) required for the propagation of feature annotation.</text>
</comment>